<evidence type="ECO:0000256" key="10">
    <source>
        <dbReference type="ARBA" id="ARBA00023268"/>
    </source>
</evidence>
<keyword evidence="7 11" id="KW-0560">Oxidoreductase</keyword>
<dbReference type="GO" id="GO:0009086">
    <property type="term" value="P:methionine biosynthetic process"/>
    <property type="evidence" value="ECO:0007669"/>
    <property type="project" value="UniProtKB-KW"/>
</dbReference>
<evidence type="ECO:0000256" key="7">
    <source>
        <dbReference type="ARBA" id="ARBA00023002"/>
    </source>
</evidence>
<keyword evidence="10 11" id="KW-0511">Multifunctional enzyme</keyword>
<feature type="domain" description="Tetrahydrofolate dehydrogenase/cyclohydrolase NAD(P)-binding" evidence="13">
    <location>
        <begin position="136"/>
        <end position="279"/>
    </location>
</feature>
<evidence type="ECO:0000256" key="6">
    <source>
        <dbReference type="ARBA" id="ARBA00022857"/>
    </source>
</evidence>
<dbReference type="SUPFAM" id="SSF53223">
    <property type="entry name" value="Aminoacid dehydrogenase-like, N-terminal domain"/>
    <property type="match status" value="1"/>
</dbReference>
<evidence type="ECO:0000256" key="1">
    <source>
        <dbReference type="ARBA" id="ARBA00004777"/>
    </source>
</evidence>
<feature type="domain" description="Tetrahydrofolate dehydrogenase/cyclohydrolase catalytic" evidence="12">
    <location>
        <begin position="5"/>
        <end position="116"/>
    </location>
</feature>
<keyword evidence="3 11" id="KW-0028">Amino-acid biosynthesis</keyword>
<evidence type="ECO:0000256" key="3">
    <source>
        <dbReference type="ARBA" id="ARBA00022605"/>
    </source>
</evidence>
<dbReference type="InterPro" id="IPR046346">
    <property type="entry name" value="Aminoacid_DH-like_N_sf"/>
</dbReference>
<dbReference type="EC" id="3.5.4.9" evidence="11"/>
<evidence type="ECO:0000256" key="5">
    <source>
        <dbReference type="ARBA" id="ARBA00022801"/>
    </source>
</evidence>
<dbReference type="SUPFAM" id="SSF51735">
    <property type="entry name" value="NAD(P)-binding Rossmann-fold domains"/>
    <property type="match status" value="1"/>
</dbReference>
<dbReference type="InterPro" id="IPR020630">
    <property type="entry name" value="THF_DH/CycHdrlase_cat_dom"/>
</dbReference>
<dbReference type="Gene3D" id="3.40.50.10860">
    <property type="entry name" value="Leucine Dehydrogenase, chain A, domain 1"/>
    <property type="match status" value="1"/>
</dbReference>
<evidence type="ECO:0000256" key="9">
    <source>
        <dbReference type="ARBA" id="ARBA00023167"/>
    </source>
</evidence>
<dbReference type="STRING" id="1122934.SAMN02745691_01293"/>
<gene>
    <name evidence="11" type="primary">folD</name>
    <name evidence="14" type="ORF">SAMN02745691_01293</name>
</gene>
<dbReference type="GO" id="GO:0000105">
    <property type="term" value="P:L-histidine biosynthetic process"/>
    <property type="evidence" value="ECO:0007669"/>
    <property type="project" value="UniProtKB-KW"/>
</dbReference>
<proteinExistence type="inferred from homology"/>
<dbReference type="GO" id="GO:0004488">
    <property type="term" value="F:methylenetetrahydrofolate dehydrogenase (NADP+) activity"/>
    <property type="evidence" value="ECO:0007669"/>
    <property type="project" value="UniProtKB-UniRule"/>
</dbReference>
<reference evidence="14 15" key="1">
    <citation type="submission" date="2016-11" db="EMBL/GenBank/DDBJ databases">
        <authorList>
            <person name="Jaros S."/>
            <person name="Januszkiewicz K."/>
            <person name="Wedrychowicz H."/>
        </authorList>
    </citation>
    <scope>NUCLEOTIDE SEQUENCE [LARGE SCALE GENOMIC DNA]</scope>
    <source>
        <strain evidence="14 15">DSM 15970</strain>
    </source>
</reference>
<evidence type="ECO:0000256" key="11">
    <source>
        <dbReference type="HAMAP-Rule" id="MF_01576"/>
    </source>
</evidence>
<dbReference type="PRINTS" id="PR00085">
    <property type="entry name" value="THFDHDRGNASE"/>
</dbReference>
<dbReference type="PANTHER" id="PTHR48099:SF5">
    <property type="entry name" value="C-1-TETRAHYDROFOLATE SYNTHASE, CYTOPLASMIC"/>
    <property type="match status" value="1"/>
</dbReference>
<organism evidence="14 15">
    <name type="scientific">Parasporobacterium paucivorans DSM 15970</name>
    <dbReference type="NCBI Taxonomy" id="1122934"/>
    <lineage>
        <taxon>Bacteria</taxon>
        <taxon>Bacillati</taxon>
        <taxon>Bacillota</taxon>
        <taxon>Clostridia</taxon>
        <taxon>Lachnospirales</taxon>
        <taxon>Lachnospiraceae</taxon>
        <taxon>Parasporobacterium</taxon>
    </lineage>
</organism>
<dbReference type="RefSeq" id="WP_073993538.1">
    <property type="nucleotide sequence ID" value="NZ_FQYT01000011.1"/>
</dbReference>
<evidence type="ECO:0000313" key="14">
    <source>
        <dbReference type="EMBL" id="SHJ06589.1"/>
    </source>
</evidence>
<keyword evidence="15" id="KW-1185">Reference proteome</keyword>
<dbReference type="Pfam" id="PF02882">
    <property type="entry name" value="THF_DHG_CYH_C"/>
    <property type="match status" value="1"/>
</dbReference>
<evidence type="ECO:0000259" key="12">
    <source>
        <dbReference type="Pfam" id="PF00763"/>
    </source>
</evidence>
<evidence type="ECO:0000313" key="15">
    <source>
        <dbReference type="Proteomes" id="UP000184342"/>
    </source>
</evidence>
<feature type="binding site" evidence="11">
    <location>
        <begin position="162"/>
        <end position="164"/>
    </location>
    <ligand>
        <name>NADP(+)</name>
        <dbReference type="ChEBI" id="CHEBI:58349"/>
    </ligand>
</feature>
<sequence length="285" mass="30587">MTIVKGVEVAEGLKQQMMKDIESLGDVKPTLGIVRIGAKPGDLSYEKGVRKTAESVGLEVKTFELPEDIAQEEFDKEFMKVNDDPTVHGILLFRPLPAHLSDANISRMINPDKDMDCMSPINFAKLAMGDESGYYPCTPEAVMKIVDHIGIDCQGKNVVIIGHSLVVGRPLGYLMIARNASVSWCHVFTKDTIKRCEDADIIIAAAGVPGLVKRAHVEKAGKDCVVIDVGINFVDGKMCGDVAFDEVAPLVGYITPVPGGVGGVTNTVMASHVVRAALKAVKGNK</sequence>
<dbReference type="InterPro" id="IPR036291">
    <property type="entry name" value="NAD(P)-bd_dom_sf"/>
</dbReference>
<comment type="similarity">
    <text evidence="11">Belongs to the tetrahydrofolate dehydrogenase/cyclohydrolase family.</text>
</comment>
<name>A0A1M6G9J3_9FIRM</name>
<protein>
    <recommendedName>
        <fullName evidence="11">Bifunctional protein FolD</fullName>
    </recommendedName>
    <domain>
        <recommendedName>
            <fullName evidence="11">Methylenetetrahydrofolate dehydrogenase</fullName>
            <ecNumber evidence="11">1.5.1.5</ecNumber>
        </recommendedName>
    </domain>
    <domain>
        <recommendedName>
            <fullName evidence="11">Methenyltetrahydrofolate cyclohydrolase</fullName>
            <ecNumber evidence="11">3.5.4.9</ecNumber>
        </recommendedName>
    </domain>
</protein>
<keyword evidence="4 11" id="KW-0658">Purine biosynthesis</keyword>
<accession>A0A1M6G9J3</accession>
<keyword evidence="2 11" id="KW-0554">One-carbon metabolism</keyword>
<dbReference type="GO" id="GO:0006164">
    <property type="term" value="P:purine nucleotide biosynthetic process"/>
    <property type="evidence" value="ECO:0007669"/>
    <property type="project" value="UniProtKB-KW"/>
</dbReference>
<dbReference type="GO" id="GO:0005829">
    <property type="term" value="C:cytosol"/>
    <property type="evidence" value="ECO:0007669"/>
    <property type="project" value="TreeGrafter"/>
</dbReference>
<feature type="binding site" evidence="11">
    <location>
        <position position="231"/>
    </location>
    <ligand>
        <name>NADP(+)</name>
        <dbReference type="ChEBI" id="CHEBI:58349"/>
    </ligand>
</feature>
<dbReference type="Pfam" id="PF00763">
    <property type="entry name" value="THF_DHG_CYH"/>
    <property type="match status" value="1"/>
</dbReference>
<dbReference type="InterPro" id="IPR000672">
    <property type="entry name" value="THF_DH/CycHdrlase"/>
</dbReference>
<dbReference type="Proteomes" id="UP000184342">
    <property type="component" value="Unassembled WGS sequence"/>
</dbReference>
<dbReference type="EC" id="1.5.1.5" evidence="11"/>
<comment type="catalytic activity">
    <reaction evidence="11">
        <text>(6R)-5,10-methenyltetrahydrofolate + H2O = (6R)-10-formyltetrahydrofolate + H(+)</text>
        <dbReference type="Rhea" id="RHEA:23700"/>
        <dbReference type="ChEBI" id="CHEBI:15377"/>
        <dbReference type="ChEBI" id="CHEBI:15378"/>
        <dbReference type="ChEBI" id="CHEBI:57455"/>
        <dbReference type="ChEBI" id="CHEBI:195366"/>
        <dbReference type="EC" id="3.5.4.9"/>
    </reaction>
</comment>
<evidence type="ECO:0000256" key="4">
    <source>
        <dbReference type="ARBA" id="ARBA00022755"/>
    </source>
</evidence>
<comment type="subunit">
    <text evidence="11">Homodimer.</text>
</comment>
<dbReference type="HAMAP" id="MF_01576">
    <property type="entry name" value="THF_DHG_CYH"/>
    <property type="match status" value="1"/>
</dbReference>
<dbReference type="CDD" id="cd01080">
    <property type="entry name" value="NAD_bind_m-THF_DH_Cyclohyd"/>
    <property type="match status" value="1"/>
</dbReference>
<comment type="catalytic activity">
    <reaction evidence="11">
        <text>(6R)-5,10-methylene-5,6,7,8-tetrahydrofolate + NADP(+) = (6R)-5,10-methenyltetrahydrofolate + NADPH</text>
        <dbReference type="Rhea" id="RHEA:22812"/>
        <dbReference type="ChEBI" id="CHEBI:15636"/>
        <dbReference type="ChEBI" id="CHEBI:57455"/>
        <dbReference type="ChEBI" id="CHEBI:57783"/>
        <dbReference type="ChEBI" id="CHEBI:58349"/>
        <dbReference type="EC" id="1.5.1.5"/>
    </reaction>
</comment>
<dbReference type="GO" id="GO:0035999">
    <property type="term" value="P:tetrahydrofolate interconversion"/>
    <property type="evidence" value="ECO:0007669"/>
    <property type="project" value="UniProtKB-UniRule"/>
</dbReference>
<dbReference type="UniPathway" id="UPA00193"/>
<dbReference type="PANTHER" id="PTHR48099">
    <property type="entry name" value="C-1-TETRAHYDROFOLATE SYNTHASE, CYTOPLASMIC-RELATED"/>
    <property type="match status" value="1"/>
</dbReference>
<comment type="caution">
    <text evidence="11">Lacks conserved residue(s) required for the propagation of feature annotation.</text>
</comment>
<evidence type="ECO:0000259" key="13">
    <source>
        <dbReference type="Pfam" id="PF02882"/>
    </source>
</evidence>
<dbReference type="EMBL" id="FQYT01000011">
    <property type="protein sequence ID" value="SHJ06589.1"/>
    <property type="molecule type" value="Genomic_DNA"/>
</dbReference>
<dbReference type="OrthoDB" id="9803580at2"/>
<evidence type="ECO:0000256" key="8">
    <source>
        <dbReference type="ARBA" id="ARBA00023102"/>
    </source>
</evidence>
<comment type="pathway">
    <text evidence="1 11">One-carbon metabolism; tetrahydrofolate interconversion.</text>
</comment>
<comment type="function">
    <text evidence="11">Catalyzes the oxidation of 5,10-methylenetetrahydrofolate to 5,10-methenyltetrahydrofolate and then the hydrolysis of 5,10-methenyltetrahydrofolate to 10-formyltetrahydrofolate.</text>
</comment>
<keyword evidence="9 11" id="KW-0486">Methionine biosynthesis</keyword>
<keyword evidence="5 11" id="KW-0378">Hydrolase</keyword>
<keyword evidence="8 11" id="KW-0368">Histidine biosynthesis</keyword>
<keyword evidence="6 11" id="KW-0521">NADP</keyword>
<evidence type="ECO:0000256" key="2">
    <source>
        <dbReference type="ARBA" id="ARBA00022563"/>
    </source>
</evidence>
<dbReference type="InterPro" id="IPR020631">
    <property type="entry name" value="THF_DH/CycHdrlase_NAD-bd_dom"/>
</dbReference>
<dbReference type="GO" id="GO:0004477">
    <property type="term" value="F:methenyltetrahydrofolate cyclohydrolase activity"/>
    <property type="evidence" value="ECO:0007669"/>
    <property type="project" value="UniProtKB-UniRule"/>
</dbReference>
<dbReference type="Gene3D" id="3.40.50.720">
    <property type="entry name" value="NAD(P)-binding Rossmann-like Domain"/>
    <property type="match status" value="1"/>
</dbReference>
<dbReference type="AlphaFoldDB" id="A0A1M6G9J3"/>